<evidence type="ECO:0000313" key="1">
    <source>
        <dbReference type="EMBL" id="PDT47444.1"/>
    </source>
</evidence>
<dbReference type="AlphaFoldDB" id="A0A2A6LY15"/>
<gene>
    <name evidence="1" type="ORF">CO661_11925</name>
</gene>
<comment type="caution">
    <text evidence="1">The sequence shown here is derived from an EMBL/GenBank/DDBJ whole genome shotgun (WGS) entry which is preliminary data.</text>
</comment>
<name>A0A2A6LY15_RHIFR</name>
<reference evidence="1 2" key="1">
    <citation type="submission" date="2017-09" db="EMBL/GenBank/DDBJ databases">
        <title>Comparative genomics of rhizobia isolated from Phaseolus vulgaris in China.</title>
        <authorList>
            <person name="Tong W."/>
        </authorList>
    </citation>
    <scope>NUCLEOTIDE SEQUENCE [LARGE SCALE GENOMIC DNA]</scope>
    <source>
        <strain evidence="1 2">PCH1</strain>
    </source>
</reference>
<proteinExistence type="predicted"/>
<sequence>MLPNEPEAVRAALLRWTCGDVAAADFLSEIAEVARLADDIVDDDENRQRNMAWLLVRTLTVLPLNPFFIRHAATLAPLINNVIVQWQLSDEWRSSRDALKRQFGFVMREAVGSIVTAVAAIVGGYDHAKTTTEDFFELCHAGSRETVEDWMKD</sequence>
<organism evidence="1 2">
    <name type="scientific">Rhizobium fredii</name>
    <name type="common">Sinorhizobium fredii</name>
    <dbReference type="NCBI Taxonomy" id="380"/>
    <lineage>
        <taxon>Bacteria</taxon>
        <taxon>Pseudomonadati</taxon>
        <taxon>Pseudomonadota</taxon>
        <taxon>Alphaproteobacteria</taxon>
        <taxon>Hyphomicrobiales</taxon>
        <taxon>Rhizobiaceae</taxon>
        <taxon>Sinorhizobium/Ensifer group</taxon>
        <taxon>Sinorhizobium</taxon>
    </lineage>
</organism>
<protein>
    <submittedName>
        <fullName evidence="1">Uncharacterized protein</fullName>
    </submittedName>
</protein>
<accession>A0A2A6LY15</accession>
<evidence type="ECO:0000313" key="2">
    <source>
        <dbReference type="Proteomes" id="UP000220353"/>
    </source>
</evidence>
<dbReference type="EMBL" id="NWTC01000008">
    <property type="protein sequence ID" value="PDT47444.1"/>
    <property type="molecule type" value="Genomic_DNA"/>
</dbReference>
<dbReference type="RefSeq" id="WP_097586844.1">
    <property type="nucleotide sequence ID" value="NZ_NWTC01000008.1"/>
</dbReference>
<dbReference type="Proteomes" id="UP000220353">
    <property type="component" value="Unassembled WGS sequence"/>
</dbReference>